<evidence type="ECO:0000313" key="3">
    <source>
        <dbReference type="Proteomes" id="UP000547674"/>
    </source>
</evidence>
<proteinExistence type="predicted"/>
<evidence type="ECO:0000313" key="2">
    <source>
        <dbReference type="EMBL" id="NNF08453.1"/>
    </source>
</evidence>
<evidence type="ECO:0000259" key="1">
    <source>
        <dbReference type="Pfam" id="PF08291"/>
    </source>
</evidence>
<dbReference type="EMBL" id="JABDJR010000680">
    <property type="protein sequence ID" value="NNF08453.1"/>
    <property type="molecule type" value="Genomic_DNA"/>
</dbReference>
<feature type="domain" description="Peptidase M15A C-terminal" evidence="1">
    <location>
        <begin position="97"/>
        <end position="163"/>
    </location>
</feature>
<dbReference type="Proteomes" id="UP000547674">
    <property type="component" value="Unassembled WGS sequence"/>
</dbReference>
<gene>
    <name evidence="2" type="ORF">HKN21_16955</name>
</gene>
<dbReference type="InterPro" id="IPR009045">
    <property type="entry name" value="Zn_M74/Hedgehog-like"/>
</dbReference>
<sequence length="272" mass="31638">PTEPGFYRLTVEDFTSGKVICIKAFVMVPYHGTEELNGYRIGTYESEPMENDPTSGPPKGFIEVTPENMNTWVSPNFQLKQFLCKQEAEFPKYMLLRTRLLLKLEMVAEDLERTHGEPPVLHVMSAYRTPYYNRRIGNRTKYSRHLFGDAADIFLDNNNDEWMDDLSGDGRVSTQDAGIMYEQIDTLYQTSWYDPFIGGMGLYGPKYDRGPFVHVDTRGYHARWGDKRGKTWLRAKGLVIEDSNSIVNKRLVDEPVTYDIDSRFRKFQRIKR</sequence>
<dbReference type="InterPro" id="IPR013230">
    <property type="entry name" value="Peptidase_M15A_C"/>
</dbReference>
<dbReference type="Pfam" id="PF08291">
    <property type="entry name" value="Peptidase_M15_3"/>
    <property type="match status" value="1"/>
</dbReference>
<comment type="caution">
    <text evidence="2">The sequence shown here is derived from an EMBL/GenBank/DDBJ whole genome shotgun (WGS) entry which is preliminary data.</text>
</comment>
<dbReference type="SUPFAM" id="SSF55166">
    <property type="entry name" value="Hedgehog/DD-peptidase"/>
    <property type="match status" value="1"/>
</dbReference>
<name>A0A7Y2H468_UNCEI</name>
<feature type="non-terminal residue" evidence="2">
    <location>
        <position position="1"/>
    </location>
</feature>
<dbReference type="AlphaFoldDB" id="A0A7Y2H468"/>
<accession>A0A7Y2H468</accession>
<organism evidence="2 3">
    <name type="scientific">Eiseniibacteriota bacterium</name>
    <dbReference type="NCBI Taxonomy" id="2212470"/>
    <lineage>
        <taxon>Bacteria</taxon>
        <taxon>Candidatus Eiseniibacteriota</taxon>
    </lineage>
</organism>
<protein>
    <recommendedName>
        <fullName evidence="1">Peptidase M15A C-terminal domain-containing protein</fullName>
    </recommendedName>
</protein>
<reference evidence="2 3" key="1">
    <citation type="submission" date="2020-03" db="EMBL/GenBank/DDBJ databases">
        <title>Metabolic flexibility allows generalist bacteria to become dominant in a frequently disturbed ecosystem.</title>
        <authorList>
            <person name="Chen Y.-J."/>
            <person name="Leung P.M."/>
            <person name="Bay S.K."/>
            <person name="Hugenholtz P."/>
            <person name="Kessler A.J."/>
            <person name="Shelley G."/>
            <person name="Waite D.W."/>
            <person name="Cook P.L."/>
            <person name="Greening C."/>
        </authorList>
    </citation>
    <scope>NUCLEOTIDE SEQUENCE [LARGE SCALE GENOMIC DNA]</scope>
    <source>
        <strain evidence="2">SS_bin_28</strain>
    </source>
</reference>
<dbReference type="Gene3D" id="3.30.1380.10">
    <property type="match status" value="1"/>
</dbReference>